<accession>A0ABR2JWV3</accession>
<name>A0ABR2JWV3_9EUKA</name>
<organism evidence="3 4">
    <name type="scientific">Tritrichomonas musculus</name>
    <dbReference type="NCBI Taxonomy" id="1915356"/>
    <lineage>
        <taxon>Eukaryota</taxon>
        <taxon>Metamonada</taxon>
        <taxon>Parabasalia</taxon>
        <taxon>Tritrichomonadida</taxon>
        <taxon>Tritrichomonadidae</taxon>
        <taxon>Tritrichomonas</taxon>
    </lineage>
</organism>
<feature type="compositionally biased region" description="Basic and acidic residues" evidence="1">
    <location>
        <begin position="1582"/>
        <end position="1591"/>
    </location>
</feature>
<dbReference type="PANTHER" id="PTHR15678">
    <property type="entry name" value="ANTIGEN MLAA-22-RELATED"/>
    <property type="match status" value="1"/>
</dbReference>
<protein>
    <recommendedName>
        <fullName evidence="2">FMP27/BLTP2/Hobbit GFWDK motif-containing RBG unit domain-containing protein</fullName>
    </recommendedName>
</protein>
<dbReference type="PANTHER" id="PTHR15678:SF6">
    <property type="entry name" value="BRIDGE-LIKE LIPID TRANSFER PROTEIN FAMILY MEMBER 2"/>
    <property type="match status" value="1"/>
</dbReference>
<keyword evidence="4" id="KW-1185">Reference proteome</keyword>
<feature type="compositionally biased region" description="Polar residues" evidence="1">
    <location>
        <begin position="1082"/>
        <end position="1091"/>
    </location>
</feature>
<feature type="domain" description="FMP27/BLTP2/Hobbit GFWDK motif-containing RBG unit" evidence="2">
    <location>
        <begin position="647"/>
        <end position="769"/>
    </location>
</feature>
<comment type="caution">
    <text evidence="3">The sequence shown here is derived from an EMBL/GenBank/DDBJ whole genome shotgun (WGS) entry which is preliminary data.</text>
</comment>
<evidence type="ECO:0000256" key="1">
    <source>
        <dbReference type="SAM" id="MobiDB-lite"/>
    </source>
</evidence>
<feature type="region of interest" description="Disordered" evidence="1">
    <location>
        <begin position="1582"/>
        <end position="1603"/>
    </location>
</feature>
<sequence length="1603" mass="183696">MFLLYFLIFLIFLVLLYIIFLRKIPLKIIAKALNAQLSVDKQNGLFSFSSLNLKSDALSLNIANSNVSINPLGFLSSSFKILNVHISKISLGLLDLTKLKKQKIEKLDLDEEIENKNESKSENAISQTTLKSKSSQFKSKLFAQIGYYCTRIFEINIDSIEVMIGEKKIETSFHVSYKRDESSHISIEIGDSNFNFKFHNENKLLKLHKFNLSLLFDSEIIYLALFKPNILLGKVETTLIQILLDKESLTLAEGKINFNFPESQIVLKNSAIKIGIPFQLPNGIITLTNLNASIQKPLHDIPSLALNELLAHFDELNVQVVSEHFLKICNFDGSLKSFKDPKFDISLDSINIHYSSLDGLQFFPLVKQLRKPKWTPIRIKFKFPEGHGIIKSLKIKLTMTDLAIVNGRASNVEYKDKKFTFPLVLAYGNNERVGKIFNFGISSPDQEYLTFTADELHLHDRHKINVGWFLRNLIYGWYIIKPWASGNYYDSETIPFPLRITVSKTYLKIDDTPVNKELISLAPIISQFLKEKACMKYIFDSKVNRSSLTDKQKVLAEKKLQELYFQNYSDLCKKLHPHKYIIKLFVTNIDVKLESRNLAPGMENLIYSFDPTTAELHPNTKWRTLEGFKIDATIGTAIVESMKLKKPFVEGSNAKLKGTIIIGEIQGEDIPVKVNVCNQEFTVLASATDVKLYSDLNLTVGNVSWYFGGPALKILDDFADAIVGLIPVNPLDPSPQLRWWDMLRNIFRGRYTGFVNTFITYLIAGNYLNEQDDVAVVIVNSCHVNVSEGLIKADCKFVNMTRKIDGPMILHLPNLTVECMIKWKSLSDNPHKHLIIPDVSRFNEPDYDTFKEFRATEYEWDFLIFFTNDKTVSPFITIDIAHLLWLYEPIKNLYDGSKLNEAYERKTHFKKKERRAKLYYFGRVPGVYKCKMNNVPMLCLRAFDHFPVKNYHINGTSIDISLVKFNLDMTLNLRVYKCPKIEGSIESKGLLFDCTDLKLYSRFKSELSPTFLMIDDIVCSYIEDKIKASVSKIKFAFNQLNIKYLTEYIDAVLHFLPDLTSSLSTPKPSSQSNTQKIKDEQSLNSSTNKNSSRTENKKENTPEDPDFLSRLINRRNEEKVITTKRAEENRINSQMKKSKLENFTTSVCVMVVPSIEILVESMQYDARILAALSAITIHVDRDEKQDLYSCQLRAQSLSIFESAGIYESGPDQKDDELIKIISMEFQSYQKLNKSNVKDIYREIGVSFINLNVSPHEIALIRHMLSEVEPTDTNFKNSSRVAAAAMGKDDDDENNQDNDENSLTPISFLRVTVNQCKGLIQDQNKVSIGSLQMDEIGFKSEQRKGGNFNLTALIKDIDINDIRPGVVRSEVFKRWTSQADNNLNSPIIRFQSKLSPPVGGVKIFNHLEINLDPTIVNYEGPFFYTLISLVLSKEVKRPIFSKMYSNYFQKEDIFLPKVEVDKEKLPIVADASKFMEENKSTEIIVKTDKGDVHMMLRYFKITSTKLNVSYHDSESKIPDINEFNALFHEIRYQDFNATIETLIQRLISDISSDMIPQFLKHMIGLGKIADSEEATLKMWLQNDHDKQSDRQKSMLFGKNKKPTK</sequence>
<dbReference type="EMBL" id="JAPFFF010000009">
    <property type="protein sequence ID" value="KAK8883349.1"/>
    <property type="molecule type" value="Genomic_DNA"/>
</dbReference>
<gene>
    <name evidence="3" type="ORF">M9Y10_045999</name>
</gene>
<dbReference type="InterPro" id="IPR019441">
    <property type="entry name" value="FMP27/BLTP2/Hobbit_GFWDK_RBG"/>
</dbReference>
<dbReference type="SMART" id="SM01214">
    <property type="entry name" value="Fmp27_GFWDK"/>
    <property type="match status" value="1"/>
</dbReference>
<dbReference type="Pfam" id="PF10344">
    <property type="entry name" value="Hobbit"/>
    <property type="match status" value="1"/>
</dbReference>
<evidence type="ECO:0000313" key="3">
    <source>
        <dbReference type="EMBL" id="KAK8883349.1"/>
    </source>
</evidence>
<feature type="compositionally biased region" description="Basic and acidic residues" evidence="1">
    <location>
        <begin position="1092"/>
        <end position="1101"/>
    </location>
</feature>
<dbReference type="InterPro" id="IPR045167">
    <property type="entry name" value="Hobbit"/>
</dbReference>
<evidence type="ECO:0000259" key="2">
    <source>
        <dbReference type="SMART" id="SM01214"/>
    </source>
</evidence>
<evidence type="ECO:0000313" key="4">
    <source>
        <dbReference type="Proteomes" id="UP001470230"/>
    </source>
</evidence>
<reference evidence="3 4" key="1">
    <citation type="submission" date="2024-04" db="EMBL/GenBank/DDBJ databases">
        <title>Tritrichomonas musculus Genome.</title>
        <authorList>
            <person name="Alves-Ferreira E."/>
            <person name="Grigg M."/>
            <person name="Lorenzi H."/>
            <person name="Galac M."/>
        </authorList>
    </citation>
    <scope>NUCLEOTIDE SEQUENCE [LARGE SCALE GENOMIC DNA]</scope>
    <source>
        <strain evidence="3 4">EAF2021</strain>
    </source>
</reference>
<proteinExistence type="predicted"/>
<feature type="region of interest" description="Disordered" evidence="1">
    <location>
        <begin position="1063"/>
        <end position="1109"/>
    </location>
</feature>
<dbReference type="Proteomes" id="UP001470230">
    <property type="component" value="Unassembled WGS sequence"/>
</dbReference>
<feature type="compositionally biased region" description="Low complexity" evidence="1">
    <location>
        <begin position="1063"/>
        <end position="1072"/>
    </location>
</feature>